<evidence type="ECO:0000256" key="4">
    <source>
        <dbReference type="ARBA" id="ARBA00022692"/>
    </source>
</evidence>
<feature type="transmembrane region" description="Helical" evidence="7">
    <location>
        <begin position="108"/>
        <end position="132"/>
    </location>
</feature>
<dbReference type="PROSITE" id="PS50928">
    <property type="entry name" value="ABC_TM1"/>
    <property type="match status" value="1"/>
</dbReference>
<proteinExistence type="inferred from homology"/>
<feature type="transmembrane region" description="Helical" evidence="7">
    <location>
        <begin position="144"/>
        <end position="164"/>
    </location>
</feature>
<evidence type="ECO:0000256" key="2">
    <source>
        <dbReference type="ARBA" id="ARBA00022448"/>
    </source>
</evidence>
<evidence type="ECO:0000256" key="1">
    <source>
        <dbReference type="ARBA" id="ARBA00004651"/>
    </source>
</evidence>
<comment type="similarity">
    <text evidence="7">Belongs to the binding-protein-dependent transport system permease family.</text>
</comment>
<feature type="domain" description="ABC transmembrane type-1" evidence="8">
    <location>
        <begin position="73"/>
        <end position="264"/>
    </location>
</feature>
<reference evidence="9 10" key="1">
    <citation type="submission" date="2018-06" db="EMBL/GenBank/DDBJ databases">
        <title>Extensive metabolic versatility and redundancy in microbially diverse, dynamic hydrothermal sediments.</title>
        <authorList>
            <person name="Dombrowski N."/>
            <person name="Teske A."/>
            <person name="Baker B.J."/>
        </authorList>
    </citation>
    <scope>NUCLEOTIDE SEQUENCE [LARGE SCALE GENOMIC DNA]</scope>
    <source>
        <strain evidence="9">B19_G9</strain>
    </source>
</reference>
<feature type="transmembrane region" description="Helical" evidence="7">
    <location>
        <begin position="77"/>
        <end position="96"/>
    </location>
</feature>
<evidence type="ECO:0000256" key="3">
    <source>
        <dbReference type="ARBA" id="ARBA00022475"/>
    </source>
</evidence>
<dbReference type="Pfam" id="PF00528">
    <property type="entry name" value="BPD_transp_1"/>
    <property type="match status" value="1"/>
</dbReference>
<protein>
    <submittedName>
        <fullName evidence="9">Carbohydrate ABC transporter permease</fullName>
    </submittedName>
</protein>
<feature type="transmembrane region" description="Helical" evidence="7">
    <location>
        <begin position="240"/>
        <end position="264"/>
    </location>
</feature>
<feature type="transmembrane region" description="Helical" evidence="7">
    <location>
        <begin position="185"/>
        <end position="208"/>
    </location>
</feature>
<keyword evidence="3" id="KW-1003">Cell membrane</keyword>
<dbReference type="GO" id="GO:0005886">
    <property type="term" value="C:plasma membrane"/>
    <property type="evidence" value="ECO:0007669"/>
    <property type="project" value="UniProtKB-SubCell"/>
</dbReference>
<dbReference type="PANTHER" id="PTHR32243">
    <property type="entry name" value="MALTOSE TRANSPORT SYSTEM PERMEASE-RELATED"/>
    <property type="match status" value="1"/>
</dbReference>
<keyword evidence="5 7" id="KW-1133">Transmembrane helix</keyword>
<comment type="subcellular location">
    <subcellularLocation>
        <location evidence="1 7">Cell membrane</location>
        <topology evidence="1 7">Multi-pass membrane protein</topology>
    </subcellularLocation>
</comment>
<dbReference type="SUPFAM" id="SSF161098">
    <property type="entry name" value="MetI-like"/>
    <property type="match status" value="1"/>
</dbReference>
<comment type="caution">
    <text evidence="9">The sequence shown here is derived from an EMBL/GenBank/DDBJ whole genome shotgun (WGS) entry which is preliminary data.</text>
</comment>
<evidence type="ECO:0000259" key="8">
    <source>
        <dbReference type="PROSITE" id="PS50928"/>
    </source>
</evidence>
<evidence type="ECO:0000256" key="5">
    <source>
        <dbReference type="ARBA" id="ARBA00022989"/>
    </source>
</evidence>
<dbReference type="InterPro" id="IPR050901">
    <property type="entry name" value="BP-dep_ABC_trans_perm"/>
</dbReference>
<evidence type="ECO:0000256" key="6">
    <source>
        <dbReference type="ARBA" id="ARBA00023136"/>
    </source>
</evidence>
<dbReference type="EMBL" id="QMQB01000194">
    <property type="protein sequence ID" value="RLE12007.1"/>
    <property type="molecule type" value="Genomic_DNA"/>
</dbReference>
<evidence type="ECO:0000313" key="10">
    <source>
        <dbReference type="Proteomes" id="UP000267654"/>
    </source>
</evidence>
<dbReference type="Gene3D" id="1.10.3720.10">
    <property type="entry name" value="MetI-like"/>
    <property type="match status" value="1"/>
</dbReference>
<evidence type="ECO:0000256" key="7">
    <source>
        <dbReference type="RuleBase" id="RU363032"/>
    </source>
</evidence>
<sequence length="279" mass="32011">MHKNTFVKWETIYRYFVLCVVFLIVIFPYYWIVVTSFKTMGQISSAKSIFIPNPFTLKNYTHLIKDTHFLLWFKNSLSVAIVTVIITLILSNLAAYSIGRIRFRGKKLIATLVLVFYLFPPTVIFIPLYLMLNKIGLTNKLEGVMLIYPTITLAFSTWFLISFYRSIPMELEEAALIDGASRFQAFRKVILPLTLPAQTAAAIFSFSWCWDEFLYALVFLQDVGKQTMNIGVYEFSLADIYPWGLLMSAGVLMSIPVIVLYVFVQKYMIRGLTAGAVKE</sequence>
<accession>A0A662DBX2</accession>
<keyword evidence="2 7" id="KW-0813">Transport</keyword>
<keyword evidence="4 7" id="KW-0812">Transmembrane</keyword>
<dbReference type="CDD" id="cd06261">
    <property type="entry name" value="TM_PBP2"/>
    <property type="match status" value="1"/>
</dbReference>
<organism evidence="9 10">
    <name type="scientific">Aerophobetes bacterium</name>
    <dbReference type="NCBI Taxonomy" id="2030807"/>
    <lineage>
        <taxon>Bacteria</taxon>
        <taxon>Candidatus Aerophobota</taxon>
    </lineage>
</organism>
<dbReference type="GO" id="GO:0055085">
    <property type="term" value="P:transmembrane transport"/>
    <property type="evidence" value="ECO:0007669"/>
    <property type="project" value="InterPro"/>
</dbReference>
<dbReference type="InterPro" id="IPR000515">
    <property type="entry name" value="MetI-like"/>
</dbReference>
<evidence type="ECO:0000313" key="9">
    <source>
        <dbReference type="EMBL" id="RLE12007.1"/>
    </source>
</evidence>
<name>A0A662DBX2_UNCAE</name>
<dbReference type="Proteomes" id="UP000267654">
    <property type="component" value="Unassembled WGS sequence"/>
</dbReference>
<feature type="transmembrane region" description="Helical" evidence="7">
    <location>
        <begin position="12"/>
        <end position="32"/>
    </location>
</feature>
<gene>
    <name evidence="9" type="ORF">DRI96_05260</name>
</gene>
<dbReference type="AlphaFoldDB" id="A0A662DBX2"/>
<keyword evidence="6 7" id="KW-0472">Membrane</keyword>
<dbReference type="InterPro" id="IPR035906">
    <property type="entry name" value="MetI-like_sf"/>
</dbReference>
<dbReference type="PANTHER" id="PTHR32243:SF18">
    <property type="entry name" value="INNER MEMBRANE ABC TRANSPORTER PERMEASE PROTEIN YCJP"/>
    <property type="match status" value="1"/>
</dbReference>